<dbReference type="AlphaFoldDB" id="A0A8H7PGC3"/>
<evidence type="ECO:0000256" key="7">
    <source>
        <dbReference type="RuleBase" id="RU361154"/>
    </source>
</evidence>
<dbReference type="InterPro" id="IPR006102">
    <property type="entry name" value="Ig-like_GH2"/>
</dbReference>
<dbReference type="Proteomes" id="UP000612746">
    <property type="component" value="Unassembled WGS sequence"/>
</dbReference>
<dbReference type="Gene3D" id="2.60.40.10">
    <property type="entry name" value="Immunoglobulins"/>
    <property type="match status" value="2"/>
</dbReference>
<dbReference type="InterPro" id="IPR006104">
    <property type="entry name" value="Glyco_hydro_2_N"/>
</dbReference>
<dbReference type="EC" id="3.2.1.23" evidence="3"/>
<dbReference type="Pfam" id="PF02837">
    <property type="entry name" value="Glyco_hydro_2_N"/>
    <property type="match status" value="1"/>
</dbReference>
<dbReference type="InterPro" id="IPR004199">
    <property type="entry name" value="B-gal_small/dom_5"/>
</dbReference>
<dbReference type="PRINTS" id="PR00132">
    <property type="entry name" value="GLHYDRLASE2"/>
</dbReference>
<dbReference type="EMBL" id="JAEPRA010000019">
    <property type="protein sequence ID" value="KAG2173447.1"/>
    <property type="molecule type" value="Genomic_DNA"/>
</dbReference>
<dbReference type="PANTHER" id="PTHR46323">
    <property type="entry name" value="BETA-GALACTOSIDASE"/>
    <property type="match status" value="1"/>
</dbReference>
<organism evidence="9 10">
    <name type="scientific">Umbelopsis vinacea</name>
    <dbReference type="NCBI Taxonomy" id="44442"/>
    <lineage>
        <taxon>Eukaryota</taxon>
        <taxon>Fungi</taxon>
        <taxon>Fungi incertae sedis</taxon>
        <taxon>Mucoromycota</taxon>
        <taxon>Mucoromycotina</taxon>
        <taxon>Umbelopsidomycetes</taxon>
        <taxon>Umbelopsidales</taxon>
        <taxon>Umbelopsidaceae</taxon>
        <taxon>Umbelopsis</taxon>
    </lineage>
</organism>
<evidence type="ECO:0000256" key="5">
    <source>
        <dbReference type="ARBA" id="ARBA00023295"/>
    </source>
</evidence>
<evidence type="ECO:0000313" key="10">
    <source>
        <dbReference type="Proteomes" id="UP000612746"/>
    </source>
</evidence>
<name>A0A8H7PGC3_9FUNG</name>
<accession>A0A8H7PGC3</accession>
<dbReference type="InterPro" id="IPR006101">
    <property type="entry name" value="Glyco_hydro_2"/>
</dbReference>
<dbReference type="InterPro" id="IPR006103">
    <property type="entry name" value="Glyco_hydro_2_cat"/>
</dbReference>
<evidence type="ECO:0000256" key="1">
    <source>
        <dbReference type="ARBA" id="ARBA00001412"/>
    </source>
</evidence>
<dbReference type="OrthoDB" id="408320at2759"/>
<gene>
    <name evidence="9" type="ORF">INT44_008799</name>
</gene>
<dbReference type="Pfam" id="PF02836">
    <property type="entry name" value="Glyco_hydro_2_C"/>
    <property type="match status" value="1"/>
</dbReference>
<dbReference type="SMART" id="SM01038">
    <property type="entry name" value="Bgal_small_N"/>
    <property type="match status" value="1"/>
</dbReference>
<dbReference type="SUPFAM" id="SSF74650">
    <property type="entry name" value="Galactose mutarotase-like"/>
    <property type="match status" value="1"/>
</dbReference>
<keyword evidence="4 7" id="KW-0378">Hydrolase</keyword>
<sequence>MTWNVAREWDDPKVVGINRLPARAKSFPEANPKVAVERITGRDQQYPLNDINCAEKVHSLNGFWDFKLYPNPQSVEPHWFNKEASEFCKITVPSNWEMVGHDIPRYTNVVYPFEIVNLPHAPENDNPIGCYKRKVAIPESWRVSDGKDRVILHFAGVKSCIYLWVNGQFIGFSKDSMTAAEFDITNSLKAGEENVIAAQVFRWCDGSYLEDQDFWDLSGIYRDVILFCSPAEEGYLNDVQVDGFADGTLKVRTQLYRNSAPSELSIRLTLSELFSNKSTVLSESYPVQSLLQSETQNEESKTYELDEIIKTIEKVQQWTGETPFLYSFTIELLKGEEILDCRAWRVGFRTVCISESHQICINGQPVVFRGVNRHEHNAWRGRYLTEKDMLEDIRLFQQYNVNSVRTCHYPNHPRWYELCDEYGIYVMDEVNIETHGLGPLGDWDLISNDAEWKDSYVDRTIRMVQRDRNFPSIIIWSLGNEAGYGQNQEAQYAWIKSSDVSGRPVHYEGRPPNASGAESDRINGVKNLHKYSNFDINSNMYYSPREVLTATIEDPVRPVVSVEFAHAMGNGTGNFKEYVELWYENPRIQGGWIWDWVDQGIALEVREKNPGHKYHHPNPDVTHDIPKGNGCWLYGGDFGEMPNDADFCINGMIAPDRVPHPGCHEMKLCYSPIALKLVQADLHYTMVEVNNRFDFTTDLSKKFQVVWSVMDEAGHQVTSGTAELPSNLLPRNKQHLIINHADAKSYLYKKKWDTPKQLFVNAHIVYTAGSQFVAEGSELAGWQFEIPLQEPGGIIRNSLYNPIDAGSPTYGQIKNSDTEVVLEGENKNTLVTFDKSTGNLTSFIVNGESLLVEGPSPCFWRAPTGNDEACGDESYAAFWRKAGLDKLQAQDISVVARTPGTVRVAGSLPLADPVGTIEYTMDYTLDAKTSELYCTVVYNINCDRDSNKYQSLTFPRVGVSLKLPTSSSTKFRYAGRGPFENYSDRKDSAFNGIYEVDIASDEVPYVRPQAYGNREDVRWIQVTNSASGIRATATQSTTFSASVQPYCQENLTSAQHLDELKVDDCVHLYIDAAHSGVGGDDTWNRRIHKQYLVEGSTYGLHFKLSKV</sequence>
<dbReference type="SUPFAM" id="SSF51445">
    <property type="entry name" value="(Trans)glycosidases"/>
    <property type="match status" value="1"/>
</dbReference>
<dbReference type="InterPro" id="IPR036156">
    <property type="entry name" value="Beta-gal/glucu_dom_sf"/>
</dbReference>
<dbReference type="GO" id="GO:0005990">
    <property type="term" value="P:lactose catabolic process"/>
    <property type="evidence" value="ECO:0007669"/>
    <property type="project" value="TreeGrafter"/>
</dbReference>
<dbReference type="InterPro" id="IPR008979">
    <property type="entry name" value="Galactose-bd-like_sf"/>
</dbReference>
<dbReference type="PANTHER" id="PTHR46323:SF2">
    <property type="entry name" value="BETA-GALACTOSIDASE"/>
    <property type="match status" value="1"/>
</dbReference>
<dbReference type="SUPFAM" id="SSF49785">
    <property type="entry name" value="Galactose-binding domain-like"/>
    <property type="match status" value="1"/>
</dbReference>
<dbReference type="InterPro" id="IPR017853">
    <property type="entry name" value="GH"/>
</dbReference>
<feature type="domain" description="Beta galactosidase small chain/" evidence="8">
    <location>
        <begin position="823"/>
        <end position="1105"/>
    </location>
</feature>
<dbReference type="InterPro" id="IPR050347">
    <property type="entry name" value="Bact_Beta-galactosidase"/>
</dbReference>
<evidence type="ECO:0000256" key="3">
    <source>
        <dbReference type="ARBA" id="ARBA00012756"/>
    </source>
</evidence>
<dbReference type="Pfam" id="PF00703">
    <property type="entry name" value="Glyco_hydro_2"/>
    <property type="match status" value="1"/>
</dbReference>
<dbReference type="GO" id="GO:0004565">
    <property type="term" value="F:beta-galactosidase activity"/>
    <property type="evidence" value="ECO:0007669"/>
    <property type="project" value="UniProtKB-EC"/>
</dbReference>
<dbReference type="InterPro" id="IPR011013">
    <property type="entry name" value="Gal_mutarotase_sf_dom"/>
</dbReference>
<evidence type="ECO:0000259" key="8">
    <source>
        <dbReference type="SMART" id="SM01038"/>
    </source>
</evidence>
<protein>
    <recommendedName>
        <fullName evidence="3">beta-galactosidase</fullName>
        <ecNumber evidence="3">3.2.1.23</ecNumber>
    </recommendedName>
    <alternativeName>
        <fullName evidence="6">Lactase</fullName>
    </alternativeName>
</protein>
<proteinExistence type="inferred from homology"/>
<dbReference type="PROSITE" id="PS00719">
    <property type="entry name" value="GLYCOSYL_HYDROL_F2_1"/>
    <property type="match status" value="1"/>
</dbReference>
<comment type="caution">
    <text evidence="9">The sequence shown here is derived from an EMBL/GenBank/DDBJ whole genome shotgun (WGS) entry which is preliminary data.</text>
</comment>
<comment type="catalytic activity">
    <reaction evidence="1">
        <text>Hydrolysis of terminal non-reducing beta-D-galactose residues in beta-D-galactosides.</text>
        <dbReference type="EC" id="3.2.1.23"/>
    </reaction>
</comment>
<dbReference type="GO" id="GO:0009341">
    <property type="term" value="C:beta-galactosidase complex"/>
    <property type="evidence" value="ECO:0007669"/>
    <property type="project" value="InterPro"/>
</dbReference>
<keyword evidence="10" id="KW-1185">Reference proteome</keyword>
<evidence type="ECO:0000256" key="2">
    <source>
        <dbReference type="ARBA" id="ARBA00007401"/>
    </source>
</evidence>
<dbReference type="Pfam" id="PF02929">
    <property type="entry name" value="Bgal_small_N"/>
    <property type="match status" value="1"/>
</dbReference>
<dbReference type="SUPFAM" id="SSF49303">
    <property type="entry name" value="beta-Galactosidase/glucuronidase domain"/>
    <property type="match status" value="2"/>
</dbReference>
<evidence type="ECO:0000313" key="9">
    <source>
        <dbReference type="EMBL" id="KAG2173447.1"/>
    </source>
</evidence>
<dbReference type="InterPro" id="IPR023230">
    <property type="entry name" value="Glyco_hydro_2_CS"/>
</dbReference>
<evidence type="ECO:0000256" key="6">
    <source>
        <dbReference type="ARBA" id="ARBA00032230"/>
    </source>
</evidence>
<reference evidence="9" key="1">
    <citation type="submission" date="2020-12" db="EMBL/GenBank/DDBJ databases">
        <title>Metabolic potential, ecology and presence of endohyphal bacteria is reflected in genomic diversity of Mucoromycotina.</title>
        <authorList>
            <person name="Muszewska A."/>
            <person name="Okrasinska A."/>
            <person name="Steczkiewicz K."/>
            <person name="Drgas O."/>
            <person name="Orlowska M."/>
            <person name="Perlinska-Lenart U."/>
            <person name="Aleksandrzak-Piekarczyk T."/>
            <person name="Szatraj K."/>
            <person name="Zielenkiewicz U."/>
            <person name="Pilsyk S."/>
            <person name="Malc E."/>
            <person name="Mieczkowski P."/>
            <person name="Kruszewska J.S."/>
            <person name="Biernat P."/>
            <person name="Pawlowska J."/>
        </authorList>
    </citation>
    <scope>NUCLEOTIDE SEQUENCE</scope>
    <source>
        <strain evidence="9">WA0000051536</strain>
    </source>
</reference>
<dbReference type="Gene3D" id="2.60.120.260">
    <property type="entry name" value="Galactose-binding domain-like"/>
    <property type="match status" value="1"/>
</dbReference>
<dbReference type="Gene3D" id="3.20.20.80">
    <property type="entry name" value="Glycosidases"/>
    <property type="match status" value="1"/>
</dbReference>
<dbReference type="InterPro" id="IPR014718">
    <property type="entry name" value="GH-type_carb-bd"/>
</dbReference>
<keyword evidence="5 7" id="KW-0326">Glycosidase</keyword>
<dbReference type="InterPro" id="IPR013783">
    <property type="entry name" value="Ig-like_fold"/>
</dbReference>
<evidence type="ECO:0000256" key="4">
    <source>
        <dbReference type="ARBA" id="ARBA00022801"/>
    </source>
</evidence>
<comment type="similarity">
    <text evidence="2 7">Belongs to the glycosyl hydrolase 2 family.</text>
</comment>
<dbReference type="GO" id="GO:0030246">
    <property type="term" value="F:carbohydrate binding"/>
    <property type="evidence" value="ECO:0007669"/>
    <property type="project" value="InterPro"/>
</dbReference>
<dbReference type="Gene3D" id="2.70.98.10">
    <property type="match status" value="1"/>
</dbReference>